<dbReference type="Gene3D" id="3.40.50.1000">
    <property type="entry name" value="HAD superfamily/HAD-like"/>
    <property type="match status" value="1"/>
</dbReference>
<dbReference type="NCBIfam" id="TIGR01668">
    <property type="entry name" value="YqeG_hyp_ppase"/>
    <property type="match status" value="1"/>
</dbReference>
<name>A0A9E2KWG2_9BACT</name>
<dbReference type="PANTHER" id="PTHR19288">
    <property type="entry name" value="4-NITROPHENYLPHOSPHATASE-RELATED"/>
    <property type="match status" value="1"/>
</dbReference>
<dbReference type="Proteomes" id="UP000824247">
    <property type="component" value="Unassembled WGS sequence"/>
</dbReference>
<dbReference type="GO" id="GO:0005737">
    <property type="term" value="C:cytoplasm"/>
    <property type="evidence" value="ECO:0007669"/>
    <property type="project" value="TreeGrafter"/>
</dbReference>
<dbReference type="EMBL" id="JAHLFM010000020">
    <property type="protein sequence ID" value="MBU3830782.1"/>
    <property type="molecule type" value="Genomic_DNA"/>
</dbReference>
<evidence type="ECO:0000313" key="1">
    <source>
        <dbReference type="EMBL" id="MBU3830782.1"/>
    </source>
</evidence>
<dbReference type="InterPro" id="IPR006549">
    <property type="entry name" value="HAD-SF_hydro_IIIA"/>
</dbReference>
<comment type="caution">
    <text evidence="1">The sequence shown here is derived from an EMBL/GenBank/DDBJ whole genome shotgun (WGS) entry which is preliminary data.</text>
</comment>
<dbReference type="AlphaFoldDB" id="A0A9E2KWG2"/>
<dbReference type="InterPro" id="IPR027706">
    <property type="entry name" value="PGP_Pase"/>
</dbReference>
<proteinExistence type="predicted"/>
<dbReference type="InterPro" id="IPR010021">
    <property type="entry name" value="PGPP1/Gep4"/>
</dbReference>
<accession>A0A9E2KWG2</accession>
<protein>
    <submittedName>
        <fullName evidence="1">YqeG family HAD IIIA-type phosphatase</fullName>
    </submittedName>
</protein>
<dbReference type="NCBIfam" id="TIGR01662">
    <property type="entry name" value="HAD-SF-IIIA"/>
    <property type="match status" value="1"/>
</dbReference>
<dbReference type="SUPFAM" id="SSF56784">
    <property type="entry name" value="HAD-like"/>
    <property type="match status" value="1"/>
</dbReference>
<sequence length="193" mass="22804">MNLDITKIRLLTYLKPSIFVQNIFDIHINNLKLQGFKMVICDLDNTLVPHFTRTPTIKVIDFIKQIREQGLMFVIVSNNTKKRVTEFCKNLEIDGFIYSAMKPSLFKLKKFFKKHNVKMEDVIFIGDQVITDIWVANRLKCKSILTLPLVGSYSNKKGWIINFIDKYIYMYLQNKNLLNNDEELKIEELYEIL</sequence>
<organism evidence="1 2">
    <name type="scientific">Candidatus Ureaplasma intestinipullorum</name>
    <dbReference type="NCBI Taxonomy" id="2838770"/>
    <lineage>
        <taxon>Bacteria</taxon>
        <taxon>Bacillati</taxon>
        <taxon>Mycoplasmatota</taxon>
        <taxon>Mycoplasmoidales</taxon>
        <taxon>Mycoplasmoidaceae</taxon>
        <taxon>Ureaplasma</taxon>
    </lineage>
</organism>
<reference evidence="1" key="1">
    <citation type="journal article" date="2021" name="PeerJ">
        <title>Extensive microbial diversity within the chicken gut microbiome revealed by metagenomics and culture.</title>
        <authorList>
            <person name="Gilroy R."/>
            <person name="Ravi A."/>
            <person name="Getino M."/>
            <person name="Pursley I."/>
            <person name="Horton D.L."/>
            <person name="Alikhan N.F."/>
            <person name="Baker D."/>
            <person name="Gharbi K."/>
            <person name="Hall N."/>
            <person name="Watson M."/>
            <person name="Adriaenssens E.M."/>
            <person name="Foster-Nyarko E."/>
            <person name="Jarju S."/>
            <person name="Secka A."/>
            <person name="Antonio M."/>
            <person name="Oren A."/>
            <person name="Chaudhuri R.R."/>
            <person name="La Ragione R."/>
            <person name="Hildebrand F."/>
            <person name="Pallen M.J."/>
        </authorList>
    </citation>
    <scope>NUCLEOTIDE SEQUENCE</scope>
    <source>
        <strain evidence="1">A5-1222</strain>
    </source>
</reference>
<dbReference type="InterPro" id="IPR036412">
    <property type="entry name" value="HAD-like_sf"/>
</dbReference>
<gene>
    <name evidence="1" type="ORF">H9897_01350</name>
</gene>
<dbReference type="GO" id="GO:0008962">
    <property type="term" value="F:phosphatidylglycerophosphatase activity"/>
    <property type="evidence" value="ECO:0007669"/>
    <property type="project" value="InterPro"/>
</dbReference>
<dbReference type="Pfam" id="PF09419">
    <property type="entry name" value="PGP_phosphatase"/>
    <property type="match status" value="1"/>
</dbReference>
<dbReference type="InterPro" id="IPR023214">
    <property type="entry name" value="HAD_sf"/>
</dbReference>
<evidence type="ECO:0000313" key="2">
    <source>
        <dbReference type="Proteomes" id="UP000824247"/>
    </source>
</evidence>
<reference evidence="1" key="2">
    <citation type="submission" date="2021-04" db="EMBL/GenBank/DDBJ databases">
        <authorList>
            <person name="Gilroy R."/>
        </authorList>
    </citation>
    <scope>NUCLEOTIDE SEQUENCE</scope>
    <source>
        <strain evidence="1">A5-1222</strain>
    </source>
</reference>